<gene>
    <name evidence="1" type="ORF">Glove_408g17</name>
</gene>
<organism evidence="1 2">
    <name type="scientific">Diversispora epigaea</name>
    <dbReference type="NCBI Taxonomy" id="1348612"/>
    <lineage>
        <taxon>Eukaryota</taxon>
        <taxon>Fungi</taxon>
        <taxon>Fungi incertae sedis</taxon>
        <taxon>Mucoromycota</taxon>
        <taxon>Glomeromycotina</taxon>
        <taxon>Glomeromycetes</taxon>
        <taxon>Diversisporales</taxon>
        <taxon>Diversisporaceae</taxon>
        <taxon>Diversispora</taxon>
    </lineage>
</organism>
<dbReference type="Proteomes" id="UP000266861">
    <property type="component" value="Unassembled WGS sequence"/>
</dbReference>
<protein>
    <submittedName>
        <fullName evidence="1">Uncharacterized protein</fullName>
    </submittedName>
</protein>
<evidence type="ECO:0000313" key="2">
    <source>
        <dbReference type="Proteomes" id="UP000266861"/>
    </source>
</evidence>
<sequence length="139" mass="16887">MAQYWIELIGCGNYSLRQIERPYRLDDPWEISILNIYQMLRQEAQQRNRIMALVYGYYLGEIIQLSVTPRDKWKEFARENKILNEYYFYLGATRTYQLFEKDSKRMYQTLTLTFKAISRMKKSDYRELLQYGNSVADDE</sequence>
<comment type="caution">
    <text evidence="1">The sequence shown here is derived from an EMBL/GenBank/DDBJ whole genome shotgun (WGS) entry which is preliminary data.</text>
</comment>
<evidence type="ECO:0000313" key="1">
    <source>
        <dbReference type="EMBL" id="RHZ55977.1"/>
    </source>
</evidence>
<dbReference type="AlphaFoldDB" id="A0A397GZ85"/>
<accession>A0A397GZ85</accession>
<name>A0A397GZ85_9GLOM</name>
<reference evidence="1 2" key="1">
    <citation type="submission" date="2018-08" db="EMBL/GenBank/DDBJ databases">
        <title>Genome and evolution of the arbuscular mycorrhizal fungus Diversispora epigaea (formerly Glomus versiforme) and its bacterial endosymbionts.</title>
        <authorList>
            <person name="Sun X."/>
            <person name="Fei Z."/>
            <person name="Harrison M."/>
        </authorList>
    </citation>
    <scope>NUCLEOTIDE SEQUENCE [LARGE SCALE GENOMIC DNA]</scope>
    <source>
        <strain evidence="1 2">IT104</strain>
    </source>
</reference>
<dbReference type="OrthoDB" id="2333764at2759"/>
<keyword evidence="2" id="KW-1185">Reference proteome</keyword>
<dbReference type="EMBL" id="PQFF01000363">
    <property type="protein sequence ID" value="RHZ55977.1"/>
    <property type="molecule type" value="Genomic_DNA"/>
</dbReference>
<proteinExistence type="predicted"/>